<dbReference type="RefSeq" id="WP_379956740.1">
    <property type="nucleotide sequence ID" value="NZ_JAUYVI010000005.1"/>
</dbReference>
<dbReference type="InterPro" id="IPR029063">
    <property type="entry name" value="SAM-dependent_MTases_sf"/>
</dbReference>
<dbReference type="Gene3D" id="3.40.50.150">
    <property type="entry name" value="Vaccinia Virus protein VP39"/>
    <property type="match status" value="1"/>
</dbReference>
<evidence type="ECO:0000313" key="2">
    <source>
        <dbReference type="Proteomes" id="UP001230156"/>
    </source>
</evidence>
<keyword evidence="1" id="KW-0808">Transferase</keyword>
<evidence type="ECO:0000313" key="1">
    <source>
        <dbReference type="EMBL" id="MDQ7249103.1"/>
    </source>
</evidence>
<gene>
    <name evidence="1" type="ORF">Q8A70_15555</name>
</gene>
<protein>
    <submittedName>
        <fullName evidence="1">Class I SAM-dependent methyltransferase</fullName>
    </submittedName>
</protein>
<dbReference type="Proteomes" id="UP001230156">
    <property type="component" value="Unassembled WGS sequence"/>
</dbReference>
<dbReference type="SUPFAM" id="SSF53335">
    <property type="entry name" value="S-adenosyl-L-methionine-dependent methyltransferases"/>
    <property type="match status" value="1"/>
</dbReference>
<name>A0ABU0YR61_9PROT</name>
<sequence>MSRLDSFIRRLQAQRACLTEAVEQIRGLDGFVLELGLGNGRTFDHLREICPDREIYVFDRQVNAHPDCVPAADHLFLGEITATLPRALAQLGPHAALVHTDVGTGDQKANEGLAATIAPMIRGIMRIGGIVISDQPMIAAGLAPTHLPEGVKPGRYFMSKAV</sequence>
<dbReference type="EMBL" id="JAUYVI010000005">
    <property type="protein sequence ID" value="MDQ7249103.1"/>
    <property type="molecule type" value="Genomic_DNA"/>
</dbReference>
<accession>A0ABU0YR61</accession>
<keyword evidence="1" id="KW-0489">Methyltransferase</keyword>
<organism evidence="1 2">
    <name type="scientific">Dongia sedimenti</name>
    <dbReference type="NCBI Taxonomy" id="3064282"/>
    <lineage>
        <taxon>Bacteria</taxon>
        <taxon>Pseudomonadati</taxon>
        <taxon>Pseudomonadota</taxon>
        <taxon>Alphaproteobacteria</taxon>
        <taxon>Rhodospirillales</taxon>
        <taxon>Dongiaceae</taxon>
        <taxon>Dongia</taxon>
    </lineage>
</organism>
<comment type="caution">
    <text evidence="1">The sequence shown here is derived from an EMBL/GenBank/DDBJ whole genome shotgun (WGS) entry which is preliminary data.</text>
</comment>
<dbReference type="GO" id="GO:0032259">
    <property type="term" value="P:methylation"/>
    <property type="evidence" value="ECO:0007669"/>
    <property type="project" value="UniProtKB-KW"/>
</dbReference>
<dbReference type="GO" id="GO:0008168">
    <property type="term" value="F:methyltransferase activity"/>
    <property type="evidence" value="ECO:0007669"/>
    <property type="project" value="UniProtKB-KW"/>
</dbReference>
<reference evidence="2" key="1">
    <citation type="submission" date="2023-08" db="EMBL/GenBank/DDBJ databases">
        <title>Rhodospirillaceae gen. nov., a novel taxon isolated from the Yangtze River Yuezi River estuary sludge.</title>
        <authorList>
            <person name="Ruan L."/>
        </authorList>
    </citation>
    <scope>NUCLEOTIDE SEQUENCE [LARGE SCALE GENOMIC DNA]</scope>
    <source>
        <strain evidence="2">R-7</strain>
    </source>
</reference>
<dbReference type="Pfam" id="PF12692">
    <property type="entry name" value="Methyltransf_17"/>
    <property type="match status" value="1"/>
</dbReference>
<dbReference type="InterPro" id="IPR025690">
    <property type="entry name" value="Methyltransf_put"/>
</dbReference>
<proteinExistence type="predicted"/>
<keyword evidence="2" id="KW-1185">Reference proteome</keyword>